<dbReference type="STRING" id="1590841.A0A2R6QNZ2"/>
<dbReference type="Proteomes" id="UP000241394">
    <property type="component" value="Chromosome LG14"/>
</dbReference>
<dbReference type="PANTHER" id="PTHR35750:SF1">
    <property type="entry name" value="PHOSPHOLIPID HYDROPEROXIDE GLUTATHIONE PEROXIDASE"/>
    <property type="match status" value="1"/>
</dbReference>
<dbReference type="AlphaFoldDB" id="A0A2R6QNZ2"/>
<keyword evidence="3" id="KW-1185">Reference proteome</keyword>
<feature type="region of interest" description="Disordered" evidence="1">
    <location>
        <begin position="15"/>
        <end position="34"/>
    </location>
</feature>
<dbReference type="PANTHER" id="PTHR35750">
    <property type="entry name" value="PHOSPHOLIPID HYDROPEROXIDE GLUTATHIONE PEROXIDASE"/>
    <property type="match status" value="1"/>
</dbReference>
<protein>
    <submittedName>
        <fullName evidence="2">Acyl-activating enzyme 18 like, peroxisomal isoform 1</fullName>
    </submittedName>
</protein>
<dbReference type="OrthoDB" id="550279at2759"/>
<dbReference type="OMA" id="RSVEYQG"/>
<dbReference type="FunCoup" id="A0A2R6QNZ2">
    <property type="interactions" value="1650"/>
</dbReference>
<dbReference type="InParanoid" id="A0A2R6QNZ2"/>
<name>A0A2R6QNZ2_ACTCC</name>
<gene>
    <name evidence="2" type="ORF">CEY00_Acc15897</name>
</gene>
<evidence type="ECO:0000256" key="1">
    <source>
        <dbReference type="SAM" id="MobiDB-lite"/>
    </source>
</evidence>
<accession>A0A2R6QNZ2</accession>
<comment type="caution">
    <text evidence="2">The sequence shown here is derived from an EMBL/GenBank/DDBJ whole genome shotgun (WGS) entry which is preliminary data.</text>
</comment>
<evidence type="ECO:0000313" key="2">
    <source>
        <dbReference type="EMBL" id="PSS11623.1"/>
    </source>
</evidence>
<dbReference type="Gramene" id="PSS11623">
    <property type="protein sequence ID" value="PSS11623"/>
    <property type="gene ID" value="CEY00_Acc15897"/>
</dbReference>
<reference evidence="2 3" key="1">
    <citation type="submission" date="2017-07" db="EMBL/GenBank/DDBJ databases">
        <title>An improved, manually edited Actinidia chinensis var. chinensis (kiwifruit) genome highlights the challenges associated with draft genomes and gene prediction in plants.</title>
        <authorList>
            <person name="Pilkington S."/>
            <person name="Crowhurst R."/>
            <person name="Hilario E."/>
            <person name="Nardozza S."/>
            <person name="Fraser L."/>
            <person name="Peng Y."/>
            <person name="Gunaseelan K."/>
            <person name="Simpson R."/>
            <person name="Tahir J."/>
            <person name="Deroles S."/>
            <person name="Templeton K."/>
            <person name="Luo Z."/>
            <person name="Davy M."/>
            <person name="Cheng C."/>
            <person name="Mcneilage M."/>
            <person name="Scaglione D."/>
            <person name="Liu Y."/>
            <person name="Zhang Q."/>
            <person name="Datson P."/>
            <person name="De Silva N."/>
            <person name="Gardiner S."/>
            <person name="Bassett H."/>
            <person name="Chagne D."/>
            <person name="Mccallum J."/>
            <person name="Dzierzon H."/>
            <person name="Deng C."/>
            <person name="Wang Y.-Y."/>
            <person name="Barron N."/>
            <person name="Manako K."/>
            <person name="Bowen J."/>
            <person name="Foster T."/>
            <person name="Erridge Z."/>
            <person name="Tiffin H."/>
            <person name="Waite C."/>
            <person name="Davies K."/>
            <person name="Grierson E."/>
            <person name="Laing W."/>
            <person name="Kirk R."/>
            <person name="Chen X."/>
            <person name="Wood M."/>
            <person name="Montefiori M."/>
            <person name="Brummell D."/>
            <person name="Schwinn K."/>
            <person name="Catanach A."/>
            <person name="Fullerton C."/>
            <person name="Li D."/>
            <person name="Meiyalaghan S."/>
            <person name="Nieuwenhuizen N."/>
            <person name="Read N."/>
            <person name="Prakash R."/>
            <person name="Hunter D."/>
            <person name="Zhang H."/>
            <person name="Mckenzie M."/>
            <person name="Knabel M."/>
            <person name="Harris A."/>
            <person name="Allan A."/>
            <person name="Chen A."/>
            <person name="Janssen B."/>
            <person name="Plunkett B."/>
            <person name="Dwamena C."/>
            <person name="Voogd C."/>
            <person name="Leif D."/>
            <person name="Lafferty D."/>
            <person name="Souleyre E."/>
            <person name="Varkonyi-Gasic E."/>
            <person name="Gambi F."/>
            <person name="Hanley J."/>
            <person name="Yao J.-L."/>
            <person name="Cheung J."/>
            <person name="David K."/>
            <person name="Warren B."/>
            <person name="Marsh K."/>
            <person name="Snowden K."/>
            <person name="Lin-Wang K."/>
            <person name="Brian L."/>
            <person name="Martinez-Sanchez M."/>
            <person name="Wang M."/>
            <person name="Ileperuma N."/>
            <person name="Macnee N."/>
            <person name="Campin R."/>
            <person name="Mcatee P."/>
            <person name="Drummond R."/>
            <person name="Espley R."/>
            <person name="Ireland H."/>
            <person name="Wu R."/>
            <person name="Atkinson R."/>
            <person name="Karunairetnam S."/>
            <person name="Bulley S."/>
            <person name="Chunkath S."/>
            <person name="Hanley Z."/>
            <person name="Storey R."/>
            <person name="Thrimawithana A."/>
            <person name="Thomson S."/>
            <person name="David C."/>
            <person name="Testolin R."/>
        </authorList>
    </citation>
    <scope>NUCLEOTIDE SEQUENCE [LARGE SCALE GENOMIC DNA]</scope>
    <source>
        <strain evidence="3">cv. Red5</strain>
        <tissue evidence="2">Young leaf</tissue>
    </source>
</reference>
<organism evidence="2 3">
    <name type="scientific">Actinidia chinensis var. chinensis</name>
    <name type="common">Chinese soft-hair kiwi</name>
    <dbReference type="NCBI Taxonomy" id="1590841"/>
    <lineage>
        <taxon>Eukaryota</taxon>
        <taxon>Viridiplantae</taxon>
        <taxon>Streptophyta</taxon>
        <taxon>Embryophyta</taxon>
        <taxon>Tracheophyta</taxon>
        <taxon>Spermatophyta</taxon>
        <taxon>Magnoliopsida</taxon>
        <taxon>eudicotyledons</taxon>
        <taxon>Gunneridae</taxon>
        <taxon>Pentapetalae</taxon>
        <taxon>asterids</taxon>
        <taxon>Ericales</taxon>
        <taxon>Actinidiaceae</taxon>
        <taxon>Actinidia</taxon>
    </lineage>
</organism>
<dbReference type="EMBL" id="NKQK01000014">
    <property type="protein sequence ID" value="PSS11623.1"/>
    <property type="molecule type" value="Genomic_DNA"/>
</dbReference>
<feature type="compositionally biased region" description="Basic and acidic residues" evidence="1">
    <location>
        <begin position="15"/>
        <end position="24"/>
    </location>
</feature>
<sequence length="142" mass="15923">MRFLRRIAGFPGFAKDEEHEWKDEGDNDADANSAETRLHRKGFSVPVQVPVERPPPGPVLVPCGVGTGVFRRLKIDEDGDVADDFLDEILLEPSSGMDDQPKPLLRFEVKYSAKLAKVRNQALAPDGKIHRSVEYQGKLQWV</sequence>
<proteinExistence type="predicted"/>
<reference evidence="3" key="2">
    <citation type="journal article" date="2018" name="BMC Genomics">
        <title>A manually annotated Actinidia chinensis var. chinensis (kiwifruit) genome highlights the challenges associated with draft genomes and gene prediction in plants.</title>
        <authorList>
            <person name="Pilkington S.M."/>
            <person name="Crowhurst R."/>
            <person name="Hilario E."/>
            <person name="Nardozza S."/>
            <person name="Fraser L."/>
            <person name="Peng Y."/>
            <person name="Gunaseelan K."/>
            <person name="Simpson R."/>
            <person name="Tahir J."/>
            <person name="Deroles S.C."/>
            <person name="Templeton K."/>
            <person name="Luo Z."/>
            <person name="Davy M."/>
            <person name="Cheng C."/>
            <person name="McNeilage M."/>
            <person name="Scaglione D."/>
            <person name="Liu Y."/>
            <person name="Zhang Q."/>
            <person name="Datson P."/>
            <person name="De Silva N."/>
            <person name="Gardiner S.E."/>
            <person name="Bassett H."/>
            <person name="Chagne D."/>
            <person name="McCallum J."/>
            <person name="Dzierzon H."/>
            <person name="Deng C."/>
            <person name="Wang Y.Y."/>
            <person name="Barron L."/>
            <person name="Manako K."/>
            <person name="Bowen J."/>
            <person name="Foster T.M."/>
            <person name="Erridge Z.A."/>
            <person name="Tiffin H."/>
            <person name="Waite C.N."/>
            <person name="Davies K.M."/>
            <person name="Grierson E.P."/>
            <person name="Laing W.A."/>
            <person name="Kirk R."/>
            <person name="Chen X."/>
            <person name="Wood M."/>
            <person name="Montefiori M."/>
            <person name="Brummell D.A."/>
            <person name="Schwinn K.E."/>
            <person name="Catanach A."/>
            <person name="Fullerton C."/>
            <person name="Li D."/>
            <person name="Meiyalaghan S."/>
            <person name="Nieuwenhuizen N."/>
            <person name="Read N."/>
            <person name="Prakash R."/>
            <person name="Hunter D."/>
            <person name="Zhang H."/>
            <person name="McKenzie M."/>
            <person name="Knabel M."/>
            <person name="Harris A."/>
            <person name="Allan A.C."/>
            <person name="Gleave A."/>
            <person name="Chen A."/>
            <person name="Janssen B.J."/>
            <person name="Plunkett B."/>
            <person name="Ampomah-Dwamena C."/>
            <person name="Voogd C."/>
            <person name="Leif D."/>
            <person name="Lafferty D."/>
            <person name="Souleyre E.J.F."/>
            <person name="Varkonyi-Gasic E."/>
            <person name="Gambi F."/>
            <person name="Hanley J."/>
            <person name="Yao J.L."/>
            <person name="Cheung J."/>
            <person name="David K.M."/>
            <person name="Warren B."/>
            <person name="Marsh K."/>
            <person name="Snowden K.C."/>
            <person name="Lin-Wang K."/>
            <person name="Brian L."/>
            <person name="Martinez-Sanchez M."/>
            <person name="Wang M."/>
            <person name="Ileperuma N."/>
            <person name="Macnee N."/>
            <person name="Campin R."/>
            <person name="McAtee P."/>
            <person name="Drummond R.S.M."/>
            <person name="Espley R.V."/>
            <person name="Ireland H.S."/>
            <person name="Wu R."/>
            <person name="Atkinson R.G."/>
            <person name="Karunairetnam S."/>
            <person name="Bulley S."/>
            <person name="Chunkath S."/>
            <person name="Hanley Z."/>
            <person name="Storey R."/>
            <person name="Thrimawithana A.H."/>
            <person name="Thomson S."/>
            <person name="David C."/>
            <person name="Testolin R."/>
            <person name="Huang H."/>
            <person name="Hellens R.P."/>
            <person name="Schaffer R.J."/>
        </authorList>
    </citation>
    <scope>NUCLEOTIDE SEQUENCE [LARGE SCALE GENOMIC DNA]</scope>
    <source>
        <strain evidence="3">cv. Red5</strain>
    </source>
</reference>
<evidence type="ECO:0000313" key="3">
    <source>
        <dbReference type="Proteomes" id="UP000241394"/>
    </source>
</evidence>